<dbReference type="EC" id="3.4.16.4" evidence="4"/>
<evidence type="ECO:0000256" key="6">
    <source>
        <dbReference type="ARBA" id="ARBA00022670"/>
    </source>
</evidence>
<comment type="pathway">
    <text evidence="2">Cell wall biogenesis; peptidoglycan biosynthesis.</text>
</comment>
<dbReference type="Gene3D" id="3.40.710.10">
    <property type="entry name" value="DD-peptidase/beta-lactamase superfamily"/>
    <property type="match status" value="1"/>
</dbReference>
<dbReference type="GO" id="GO:0071555">
    <property type="term" value="P:cell wall organization"/>
    <property type="evidence" value="ECO:0007669"/>
    <property type="project" value="UniProtKB-KW"/>
</dbReference>
<evidence type="ECO:0000256" key="8">
    <source>
        <dbReference type="ARBA" id="ARBA00022801"/>
    </source>
</evidence>
<comment type="catalytic activity">
    <reaction evidence="12">
        <text>Preferential cleavage: (Ac)2-L-Lys-D-Ala-|-D-Ala. Also transpeptidation of peptidyl-alanyl moieties that are N-acyl substituents of D-alanine.</text>
        <dbReference type="EC" id="3.4.16.4"/>
    </reaction>
</comment>
<dbReference type="GO" id="GO:0006508">
    <property type="term" value="P:proteolysis"/>
    <property type="evidence" value="ECO:0007669"/>
    <property type="project" value="UniProtKB-KW"/>
</dbReference>
<dbReference type="GO" id="GO:0009002">
    <property type="term" value="F:serine-type D-Ala-D-Ala carboxypeptidase activity"/>
    <property type="evidence" value="ECO:0007669"/>
    <property type="project" value="UniProtKB-EC"/>
</dbReference>
<dbReference type="InterPro" id="IPR001967">
    <property type="entry name" value="Peptidase_S11_N"/>
</dbReference>
<dbReference type="Gene3D" id="2.60.410.10">
    <property type="entry name" value="D-Ala-D-Ala carboxypeptidase, C-terminal domain"/>
    <property type="match status" value="1"/>
</dbReference>
<evidence type="ECO:0000256" key="12">
    <source>
        <dbReference type="ARBA" id="ARBA00034000"/>
    </source>
</evidence>
<evidence type="ECO:0000256" key="9">
    <source>
        <dbReference type="ARBA" id="ARBA00022960"/>
    </source>
</evidence>
<keyword evidence="6" id="KW-0645">Protease</keyword>
<keyword evidence="8 18" id="KW-0378">Hydrolase</keyword>
<evidence type="ECO:0000313" key="19">
    <source>
        <dbReference type="Proteomes" id="UP000095765"/>
    </source>
</evidence>
<comment type="function">
    <text evidence="1">Removes C-terminal D-alanyl residues from sugar-peptide cell wall precursors.</text>
</comment>
<evidence type="ECO:0000256" key="3">
    <source>
        <dbReference type="ARBA" id="ARBA00007164"/>
    </source>
</evidence>
<sequence length="401" mass="42547">MKHPLRVGRQVPGAGDVMLKRAILLLAAFAALFICVRLTDVRALDAAPAVAQSIPDTLGLDTKAKAAVVLDAATGRVLFAKNANARLPMASTTKIMSTLLTLEQDGQDEWFTVDPDAIRVEGSSMGLRVGDRVTLSALAYGMMLPSGNDAANAAAVRIAGSKEAFARMMNERAAELGMEDSHFVTPSGLDDNAHYSSAYDMALLTREALSNPRFAEICSQKSAKVCFGNPPADRWLSNHNRLLKLYPDAAGVKTGFTDAAGRCLVSYAQRGGVRLIVVTLNCPDDWNEHIKLYEHYFGALTQTAPGEMIPAADLPVTGGTQTYAAVTFEEPEPVALLPGERLDVTVTAEPFLYAPVQAGDVVGHALFSVGGQPVADVTLTAADDVAAVKGKTPLFTRLFGG</sequence>
<evidence type="ECO:0000256" key="11">
    <source>
        <dbReference type="ARBA" id="ARBA00023316"/>
    </source>
</evidence>
<evidence type="ECO:0000256" key="1">
    <source>
        <dbReference type="ARBA" id="ARBA00003217"/>
    </source>
</evidence>
<keyword evidence="10" id="KW-0573">Peptidoglycan synthesis</keyword>
<evidence type="ECO:0000256" key="15">
    <source>
        <dbReference type="RuleBase" id="RU004016"/>
    </source>
</evidence>
<keyword evidence="7" id="KW-0732">Signal</keyword>
<dbReference type="InterPro" id="IPR015956">
    <property type="entry name" value="Peniciliin-bd_prot_C_sf"/>
</dbReference>
<evidence type="ECO:0000256" key="5">
    <source>
        <dbReference type="ARBA" id="ARBA00022645"/>
    </source>
</evidence>
<dbReference type="PANTHER" id="PTHR21581:SF33">
    <property type="entry name" value="D-ALANYL-D-ALANINE CARBOXYPEPTIDASE DACB"/>
    <property type="match status" value="1"/>
</dbReference>
<dbReference type="SUPFAM" id="SSF69189">
    <property type="entry name" value="Penicillin-binding protein associated domain"/>
    <property type="match status" value="1"/>
</dbReference>
<name>A0A174LKY5_9FIRM</name>
<keyword evidence="5 18" id="KW-0121">Carboxypeptidase</keyword>
<reference evidence="18 19" key="1">
    <citation type="submission" date="2015-09" db="EMBL/GenBank/DDBJ databases">
        <authorList>
            <consortium name="Pathogen Informatics"/>
        </authorList>
    </citation>
    <scope>NUCLEOTIDE SEQUENCE [LARGE SCALE GENOMIC DNA]</scope>
    <source>
        <strain evidence="18 19">2789STDY5834939</strain>
    </source>
</reference>
<dbReference type="InterPro" id="IPR037167">
    <property type="entry name" value="Peptidase_S11_C_sf"/>
</dbReference>
<evidence type="ECO:0000256" key="10">
    <source>
        <dbReference type="ARBA" id="ARBA00022984"/>
    </source>
</evidence>
<dbReference type="InterPro" id="IPR018044">
    <property type="entry name" value="Peptidase_S11"/>
</dbReference>
<comment type="similarity">
    <text evidence="3 15">Belongs to the peptidase S11 family.</text>
</comment>
<dbReference type="PRINTS" id="PR00725">
    <property type="entry name" value="DADACBPTASE1"/>
</dbReference>
<feature type="domain" description="Peptidase S11 D-alanyl-D-alanine carboxypeptidase A N-terminal" evidence="16">
    <location>
        <begin position="61"/>
        <end position="282"/>
    </location>
</feature>
<dbReference type="SUPFAM" id="SSF56601">
    <property type="entry name" value="beta-lactamase/transpeptidase-like"/>
    <property type="match status" value="1"/>
</dbReference>
<dbReference type="RefSeq" id="WP_242971147.1">
    <property type="nucleotide sequence ID" value="NZ_NFKP01000024.1"/>
</dbReference>
<evidence type="ECO:0000259" key="16">
    <source>
        <dbReference type="Pfam" id="PF00768"/>
    </source>
</evidence>
<dbReference type="Pfam" id="PF07943">
    <property type="entry name" value="PBP5_C"/>
    <property type="match status" value="1"/>
</dbReference>
<dbReference type="InterPro" id="IPR012907">
    <property type="entry name" value="Peptidase_S11_C"/>
</dbReference>
<evidence type="ECO:0000313" key="18">
    <source>
        <dbReference type="EMBL" id="CUP24793.1"/>
    </source>
</evidence>
<evidence type="ECO:0000256" key="7">
    <source>
        <dbReference type="ARBA" id="ARBA00022729"/>
    </source>
</evidence>
<gene>
    <name evidence="18" type="primary">dacB_1</name>
    <name evidence="18" type="ORF">ERS852551_00220</name>
</gene>
<feature type="active site" description="Acyl-ester intermediate" evidence="13">
    <location>
        <position position="91"/>
    </location>
</feature>
<evidence type="ECO:0000256" key="2">
    <source>
        <dbReference type="ARBA" id="ARBA00004752"/>
    </source>
</evidence>
<feature type="active site" evidence="13">
    <location>
        <position position="146"/>
    </location>
</feature>
<feature type="domain" description="Peptidase S11 D-Ala-D-Ala carboxypeptidase A C-terminal" evidence="17">
    <location>
        <begin position="315"/>
        <end position="386"/>
    </location>
</feature>
<evidence type="ECO:0000259" key="17">
    <source>
        <dbReference type="Pfam" id="PF07943"/>
    </source>
</evidence>
<feature type="binding site" evidence="14">
    <location>
        <position position="253"/>
    </location>
    <ligand>
        <name>substrate</name>
    </ligand>
</feature>
<dbReference type="EMBL" id="CZBE01000001">
    <property type="protein sequence ID" value="CUP24793.1"/>
    <property type="molecule type" value="Genomic_DNA"/>
</dbReference>
<dbReference type="GO" id="GO:0009252">
    <property type="term" value="P:peptidoglycan biosynthetic process"/>
    <property type="evidence" value="ECO:0007669"/>
    <property type="project" value="UniProtKB-KW"/>
</dbReference>
<evidence type="ECO:0000256" key="13">
    <source>
        <dbReference type="PIRSR" id="PIRSR618044-1"/>
    </source>
</evidence>
<organism evidence="18 19">
    <name type="scientific">Anaerotruncus colihominis</name>
    <dbReference type="NCBI Taxonomy" id="169435"/>
    <lineage>
        <taxon>Bacteria</taxon>
        <taxon>Bacillati</taxon>
        <taxon>Bacillota</taxon>
        <taxon>Clostridia</taxon>
        <taxon>Eubacteriales</taxon>
        <taxon>Oscillospiraceae</taxon>
        <taxon>Anaerotruncus</taxon>
    </lineage>
</organism>
<evidence type="ECO:0000256" key="14">
    <source>
        <dbReference type="PIRSR" id="PIRSR618044-2"/>
    </source>
</evidence>
<dbReference type="Pfam" id="PF00768">
    <property type="entry name" value="Peptidase_S11"/>
    <property type="match status" value="1"/>
</dbReference>
<keyword evidence="9" id="KW-0133">Cell shape</keyword>
<dbReference type="GO" id="GO:0008360">
    <property type="term" value="P:regulation of cell shape"/>
    <property type="evidence" value="ECO:0007669"/>
    <property type="project" value="UniProtKB-KW"/>
</dbReference>
<accession>A0A174LKY5</accession>
<dbReference type="Proteomes" id="UP000095765">
    <property type="component" value="Unassembled WGS sequence"/>
</dbReference>
<dbReference type="PANTHER" id="PTHR21581">
    <property type="entry name" value="D-ALANYL-D-ALANINE CARBOXYPEPTIDASE"/>
    <property type="match status" value="1"/>
</dbReference>
<keyword evidence="11" id="KW-0961">Cell wall biogenesis/degradation</keyword>
<proteinExistence type="inferred from homology"/>
<feature type="active site" description="Proton acceptor" evidence="13">
    <location>
        <position position="94"/>
    </location>
</feature>
<evidence type="ECO:0000256" key="4">
    <source>
        <dbReference type="ARBA" id="ARBA00012448"/>
    </source>
</evidence>
<dbReference type="AlphaFoldDB" id="A0A174LKY5"/>
<protein>
    <recommendedName>
        <fullName evidence="4">serine-type D-Ala-D-Ala carboxypeptidase</fullName>
        <ecNumber evidence="4">3.4.16.4</ecNumber>
    </recommendedName>
</protein>
<dbReference type="InterPro" id="IPR012338">
    <property type="entry name" value="Beta-lactam/transpept-like"/>
</dbReference>